<gene>
    <name evidence="1" type="ORF">bhn_I2313</name>
</gene>
<dbReference type="Proteomes" id="UP000179284">
    <property type="component" value="Chromosome I"/>
</dbReference>
<dbReference type="OrthoDB" id="6555763at2"/>
<proteinExistence type="predicted"/>
<dbReference type="InterPro" id="IPR011122">
    <property type="entry name" value="WavE"/>
</dbReference>
<evidence type="ECO:0000313" key="2">
    <source>
        <dbReference type="Proteomes" id="UP000179284"/>
    </source>
</evidence>
<dbReference type="KEGG" id="bhu:bhn_I2313"/>
<evidence type="ECO:0000313" key="1">
    <source>
        <dbReference type="EMBL" id="AOZ97346.1"/>
    </source>
</evidence>
<accession>A0A1D9P400</accession>
<dbReference type="Pfam" id="PF07507">
    <property type="entry name" value="WavE"/>
    <property type="match status" value="1"/>
</dbReference>
<dbReference type="AlphaFoldDB" id="A0A1D9P400"/>
<reference evidence="2" key="1">
    <citation type="submission" date="2016-10" db="EMBL/GenBank/DDBJ databases">
        <title>The complete genome sequence of the rumen bacterium Butyrivibrio hungatei MB2003.</title>
        <authorList>
            <person name="Palevich N."/>
            <person name="Kelly W.J."/>
            <person name="Leahy S.C."/>
            <person name="Altermann E."/>
            <person name="Rakonjac J."/>
            <person name="Attwood G.T."/>
        </authorList>
    </citation>
    <scope>NUCLEOTIDE SEQUENCE [LARGE SCALE GENOMIC DNA]</scope>
    <source>
        <strain evidence="2">MB2003</strain>
    </source>
</reference>
<name>A0A1D9P400_9FIRM</name>
<protein>
    <submittedName>
        <fullName evidence="1">WavE family lipopolysaccharide synthesis protein</fullName>
    </submittedName>
</protein>
<organism evidence="1 2">
    <name type="scientific">Butyrivibrio hungatei</name>
    <dbReference type="NCBI Taxonomy" id="185008"/>
    <lineage>
        <taxon>Bacteria</taxon>
        <taxon>Bacillati</taxon>
        <taxon>Bacillota</taxon>
        <taxon>Clostridia</taxon>
        <taxon>Lachnospirales</taxon>
        <taxon>Lachnospiraceae</taxon>
        <taxon>Butyrivibrio</taxon>
    </lineage>
</organism>
<sequence length="486" mass="56551">MEYSAAFKKLVIDKFNQVEKDSAIATQHVGQDDFKNYIIAAQQNMLAFSQYIELTFGFFSKHEYSNIALISLEDSERKRILGVLQSLIQDALTIMEQYAKCLEETDETVILDSLKIVKDKAGILSLKVRFDVPAPPMESVDDASVLDICKNMVKLNAINMDYYTLNKLWHFSVRKIYPRIELSDTAIVIQGPVLYEGDFTLETLLYYRRLYPVTTIILSTWTGEVTPELRYMVEAADVIVLENEKPEIKGKTNVKLQAFSSLKGIELAEKDQNIKYVLKTRTDQRFFLPDFLSYMRNMIKLYPVAQEGLEGRIEFLGGYSSLMTYPFRLTDFMTFGTIGDIKRFYSCSGEDERLENTYRDEESTGYQYDRVFRLTPRDDVFSVLGYSKEERMALCHKIGPYKDPESYLAGSFYERVILGRILEESDDELMHYWKFLKNAAIIIDPLQLMFYWKKYDSEYMTNNMLIADGSLSNSTWTQLYLHEFEE</sequence>
<dbReference type="RefSeq" id="WP_071176958.1">
    <property type="nucleotide sequence ID" value="NZ_CP017831.1"/>
</dbReference>
<dbReference type="EMBL" id="CP017831">
    <property type="protein sequence ID" value="AOZ97346.1"/>
    <property type="molecule type" value="Genomic_DNA"/>
</dbReference>
<keyword evidence="2" id="KW-1185">Reference proteome</keyword>